<proteinExistence type="predicted"/>
<dbReference type="GeneID" id="27347141"/>
<name>A0A0D2CXB6_9EURO</name>
<sequence length="217" mass="24133">MHLVVKVGKATNKVKYPKRPPFYEQFIQNSLGDSLSGWEVVISIVASLAAFADLVESFTIEESGAKYYALEEAKEQLCTTVVDAANSVSSIWNSVVDPGNSSADRAPSAAMGWYRKVLKDTSLPEHCNEIKRNLQQPWERATRDGTIRRPTDLGTYKDRLQQMMPKIQEDLKKFLELEISNGLIHQDTALLGIPTHSLSVLGFLPTEGKDQAPPSQE</sequence>
<reference evidence="1 2" key="1">
    <citation type="submission" date="2015-01" db="EMBL/GenBank/DDBJ databases">
        <title>The Genome Sequence of Cladophialophora immunda CBS83496.</title>
        <authorList>
            <consortium name="The Broad Institute Genomics Platform"/>
            <person name="Cuomo C."/>
            <person name="de Hoog S."/>
            <person name="Gorbushina A."/>
            <person name="Stielow B."/>
            <person name="Teixiera M."/>
            <person name="Abouelleil A."/>
            <person name="Chapman S.B."/>
            <person name="Priest M."/>
            <person name="Young S.K."/>
            <person name="Wortman J."/>
            <person name="Nusbaum C."/>
            <person name="Birren B."/>
        </authorList>
    </citation>
    <scope>NUCLEOTIDE SEQUENCE [LARGE SCALE GENOMIC DNA]</scope>
    <source>
        <strain evidence="1 2">CBS 83496</strain>
    </source>
</reference>
<gene>
    <name evidence="1" type="ORF">PV07_07947</name>
</gene>
<dbReference type="Proteomes" id="UP000054466">
    <property type="component" value="Unassembled WGS sequence"/>
</dbReference>
<organism evidence="1 2">
    <name type="scientific">Cladophialophora immunda</name>
    <dbReference type="NCBI Taxonomy" id="569365"/>
    <lineage>
        <taxon>Eukaryota</taxon>
        <taxon>Fungi</taxon>
        <taxon>Dikarya</taxon>
        <taxon>Ascomycota</taxon>
        <taxon>Pezizomycotina</taxon>
        <taxon>Eurotiomycetes</taxon>
        <taxon>Chaetothyriomycetidae</taxon>
        <taxon>Chaetothyriales</taxon>
        <taxon>Herpotrichiellaceae</taxon>
        <taxon>Cladophialophora</taxon>
    </lineage>
</organism>
<dbReference type="HOGENOM" id="CLU_1266760_0_0_1"/>
<protein>
    <submittedName>
        <fullName evidence="1">Uncharacterized protein</fullName>
    </submittedName>
</protein>
<evidence type="ECO:0000313" key="2">
    <source>
        <dbReference type="Proteomes" id="UP000054466"/>
    </source>
</evidence>
<dbReference type="RefSeq" id="XP_016248485.1">
    <property type="nucleotide sequence ID" value="XM_016395066.1"/>
</dbReference>
<dbReference type="VEuPathDB" id="FungiDB:PV07_07947"/>
<keyword evidence="2" id="KW-1185">Reference proteome</keyword>
<evidence type="ECO:0000313" key="1">
    <source>
        <dbReference type="EMBL" id="KIW28269.1"/>
    </source>
</evidence>
<dbReference type="AlphaFoldDB" id="A0A0D2CXB6"/>
<accession>A0A0D2CXB6</accession>
<dbReference type="OrthoDB" id="10371860at2759"/>
<dbReference type="EMBL" id="KN847043">
    <property type="protein sequence ID" value="KIW28269.1"/>
    <property type="molecule type" value="Genomic_DNA"/>
</dbReference>